<dbReference type="InterPro" id="IPR051606">
    <property type="entry name" value="Polyketide_Oxido-like"/>
</dbReference>
<organism evidence="2 3">
    <name type="scientific">Methylobacterium tarhaniae</name>
    <dbReference type="NCBI Taxonomy" id="1187852"/>
    <lineage>
        <taxon>Bacteria</taxon>
        <taxon>Pseudomonadati</taxon>
        <taxon>Pseudomonadota</taxon>
        <taxon>Alphaproteobacteria</taxon>
        <taxon>Hyphomicrobiales</taxon>
        <taxon>Methylobacteriaceae</taxon>
        <taxon>Methylobacterium</taxon>
    </lineage>
</organism>
<dbReference type="CDD" id="cd05244">
    <property type="entry name" value="BVR-B_like_SDR_a"/>
    <property type="match status" value="1"/>
</dbReference>
<dbReference type="OrthoDB" id="7352421at2"/>
<dbReference type="EMBL" id="LABZ01000025">
    <property type="protein sequence ID" value="KMO44171.1"/>
    <property type="molecule type" value="Genomic_DNA"/>
</dbReference>
<gene>
    <name evidence="2" type="ORF">VQ03_04380</name>
</gene>
<reference evidence="2 3" key="1">
    <citation type="submission" date="2015-03" db="EMBL/GenBank/DDBJ databases">
        <title>Genome sequencing of Methylobacterium tarhaniae DSM 25844.</title>
        <authorList>
            <person name="Chaudhry V."/>
            <person name="Patil P.B."/>
        </authorList>
    </citation>
    <scope>NUCLEOTIDE SEQUENCE [LARGE SCALE GENOMIC DNA]</scope>
    <source>
        <strain evidence="2 3">DSM 25844</strain>
    </source>
</reference>
<feature type="domain" description="NAD(P)-binding" evidence="1">
    <location>
        <begin position="16"/>
        <end position="206"/>
    </location>
</feature>
<dbReference type="Pfam" id="PF13460">
    <property type="entry name" value="NAD_binding_10"/>
    <property type="match status" value="1"/>
</dbReference>
<evidence type="ECO:0000259" key="1">
    <source>
        <dbReference type="Pfam" id="PF13460"/>
    </source>
</evidence>
<dbReference type="Proteomes" id="UP000036449">
    <property type="component" value="Unassembled WGS sequence"/>
</dbReference>
<keyword evidence="3" id="KW-1185">Reference proteome</keyword>
<dbReference type="InterPro" id="IPR016040">
    <property type="entry name" value="NAD(P)-bd_dom"/>
</dbReference>
<dbReference type="RefSeq" id="WP_048449635.1">
    <property type="nucleotide sequence ID" value="NZ_LABZ01000025.1"/>
</dbReference>
<dbReference type="PANTHER" id="PTHR43355">
    <property type="entry name" value="FLAVIN REDUCTASE (NADPH)"/>
    <property type="match status" value="1"/>
</dbReference>
<proteinExistence type="predicted"/>
<comment type="caution">
    <text evidence="2">The sequence shown here is derived from an EMBL/GenBank/DDBJ whole genome shotgun (WGS) entry which is preliminary data.</text>
</comment>
<evidence type="ECO:0000313" key="2">
    <source>
        <dbReference type="EMBL" id="KMO44171.1"/>
    </source>
</evidence>
<name>A0A0J6VXX9_9HYPH</name>
<dbReference type="Gene3D" id="3.40.50.720">
    <property type="entry name" value="NAD(P)-binding Rossmann-like Domain"/>
    <property type="match status" value="1"/>
</dbReference>
<protein>
    <submittedName>
        <fullName evidence="2">Flavin reductase</fullName>
    </submittedName>
</protein>
<dbReference type="PANTHER" id="PTHR43355:SF2">
    <property type="entry name" value="FLAVIN REDUCTASE (NADPH)"/>
    <property type="match status" value="1"/>
</dbReference>
<dbReference type="InterPro" id="IPR036291">
    <property type="entry name" value="NAD(P)-bd_dom_sf"/>
</dbReference>
<accession>A0A0J6VXX9</accession>
<dbReference type="GO" id="GO:0004074">
    <property type="term" value="F:biliverdin reductase [NAD(P)H] activity"/>
    <property type="evidence" value="ECO:0007669"/>
    <property type="project" value="TreeGrafter"/>
</dbReference>
<evidence type="ECO:0000313" key="3">
    <source>
        <dbReference type="Proteomes" id="UP000036449"/>
    </source>
</evidence>
<sequence>MQTVSSEPRPKILVLGATGGTGRLIVAQSLARGYDVTALVRSPGKAKSLPGAKLVVGDARDPKVLREALRGRDAVVSALGTPASPLREVTLLSEVTRTLVGAMRDDGVARLVAVTGIGAGDSRGHGGFAFDRLILPLLLRHVYADKDRQEDIVRQSGLDWVLVRPTVLSNKPGRGAVRALVDLAGFHGGSVAREDVARFVLDQVETDAWIGRTPLITW</sequence>
<dbReference type="PATRIC" id="fig|1187852.3.peg.3556"/>
<dbReference type="SUPFAM" id="SSF51735">
    <property type="entry name" value="NAD(P)-binding Rossmann-fold domains"/>
    <property type="match status" value="1"/>
</dbReference>
<dbReference type="AlphaFoldDB" id="A0A0J6VXX9"/>
<dbReference type="GO" id="GO:0042602">
    <property type="term" value="F:riboflavin reductase (NADPH) activity"/>
    <property type="evidence" value="ECO:0007669"/>
    <property type="project" value="TreeGrafter"/>
</dbReference>